<comment type="catalytic activity">
    <reaction evidence="10 11">
        <text>UTP + L-glutamine + ATP + H2O = CTP + L-glutamate + ADP + phosphate + 2 H(+)</text>
        <dbReference type="Rhea" id="RHEA:26426"/>
        <dbReference type="ChEBI" id="CHEBI:15377"/>
        <dbReference type="ChEBI" id="CHEBI:15378"/>
        <dbReference type="ChEBI" id="CHEBI:29985"/>
        <dbReference type="ChEBI" id="CHEBI:30616"/>
        <dbReference type="ChEBI" id="CHEBI:37563"/>
        <dbReference type="ChEBI" id="CHEBI:43474"/>
        <dbReference type="ChEBI" id="CHEBI:46398"/>
        <dbReference type="ChEBI" id="CHEBI:58359"/>
        <dbReference type="ChEBI" id="CHEBI:456216"/>
        <dbReference type="EC" id="6.3.4.2"/>
    </reaction>
</comment>
<comment type="catalytic activity">
    <reaction evidence="11">
        <text>UTP + NH4(+) + ATP = CTP + ADP + phosphate + 2 H(+)</text>
        <dbReference type="Rhea" id="RHEA:16597"/>
        <dbReference type="ChEBI" id="CHEBI:15378"/>
        <dbReference type="ChEBI" id="CHEBI:28938"/>
        <dbReference type="ChEBI" id="CHEBI:30616"/>
        <dbReference type="ChEBI" id="CHEBI:37563"/>
        <dbReference type="ChEBI" id="CHEBI:43474"/>
        <dbReference type="ChEBI" id="CHEBI:46398"/>
        <dbReference type="ChEBI" id="CHEBI:456216"/>
    </reaction>
</comment>
<dbReference type="PANTHER" id="PTHR11550">
    <property type="entry name" value="CTP SYNTHASE"/>
    <property type="match status" value="1"/>
</dbReference>
<proteinExistence type="inferred from homology"/>
<dbReference type="Pfam" id="PF06418">
    <property type="entry name" value="CTP_synth_N"/>
    <property type="match status" value="1"/>
</dbReference>
<comment type="similarity">
    <text evidence="2 11">Belongs to the CTP synthase family.</text>
</comment>
<dbReference type="SUPFAM" id="SSF52317">
    <property type="entry name" value="Class I glutamine amidotransferase-like"/>
    <property type="match status" value="1"/>
</dbReference>
<evidence type="ECO:0000256" key="10">
    <source>
        <dbReference type="ARBA" id="ARBA00047781"/>
    </source>
</evidence>
<dbReference type="PANTHER" id="PTHR11550:SF0">
    <property type="entry name" value="CTP SYNTHASE-RELATED"/>
    <property type="match status" value="1"/>
</dbReference>
<dbReference type="GO" id="GO:0005829">
    <property type="term" value="C:cytosol"/>
    <property type="evidence" value="ECO:0007669"/>
    <property type="project" value="TreeGrafter"/>
</dbReference>
<feature type="binding site" evidence="11">
    <location>
        <position position="73"/>
    </location>
    <ligand>
        <name>ATP</name>
        <dbReference type="ChEBI" id="CHEBI:30616"/>
    </ligand>
</feature>
<feature type="binding site" evidence="11">
    <location>
        <begin position="150"/>
        <end position="152"/>
    </location>
    <ligand>
        <name>CTP</name>
        <dbReference type="ChEBI" id="CHEBI:37563"/>
        <note>allosteric inhibitor</note>
    </ligand>
</feature>
<dbReference type="CDD" id="cd01746">
    <property type="entry name" value="GATase1_CTP_Synthase"/>
    <property type="match status" value="1"/>
</dbReference>
<dbReference type="Gene3D" id="3.40.50.880">
    <property type="match status" value="1"/>
</dbReference>
<comment type="subunit">
    <text evidence="11">Homotetramer.</text>
</comment>
<keyword evidence="6 11" id="KW-0067">ATP-binding</keyword>
<dbReference type="GO" id="GO:0097268">
    <property type="term" value="C:cytoophidium"/>
    <property type="evidence" value="ECO:0007669"/>
    <property type="project" value="UniProtKB-ARBA"/>
</dbReference>
<dbReference type="RefSeq" id="WP_041991179.1">
    <property type="nucleotide sequence ID" value="NZ_CDOD01000010.1"/>
</dbReference>
<dbReference type="SUPFAM" id="SSF52540">
    <property type="entry name" value="P-loop containing nucleoside triphosphate hydrolases"/>
    <property type="match status" value="1"/>
</dbReference>
<feature type="binding site" evidence="11">
    <location>
        <position position="15"/>
    </location>
    <ligand>
        <name>UTP</name>
        <dbReference type="ChEBI" id="CHEBI:46398"/>
    </ligand>
</feature>
<dbReference type="InterPro" id="IPR029062">
    <property type="entry name" value="Class_I_gatase-like"/>
</dbReference>
<feature type="binding site" evidence="11">
    <location>
        <position position="465"/>
    </location>
    <ligand>
        <name>L-glutamine</name>
        <dbReference type="ChEBI" id="CHEBI:58359"/>
    </ligand>
</feature>
<dbReference type="EMBL" id="CDOD01000010">
    <property type="protein sequence ID" value="CEN33893.1"/>
    <property type="molecule type" value="Genomic_DNA"/>
</dbReference>
<feature type="binding site" evidence="11">
    <location>
        <position position="357"/>
    </location>
    <ligand>
        <name>L-glutamine</name>
        <dbReference type="ChEBI" id="CHEBI:58359"/>
    </ligand>
</feature>
<feature type="active site" evidence="11">
    <location>
        <position position="512"/>
    </location>
</feature>
<dbReference type="GO" id="GO:0046872">
    <property type="term" value="F:metal ion binding"/>
    <property type="evidence" value="ECO:0007669"/>
    <property type="project" value="UniProtKB-KW"/>
</dbReference>
<dbReference type="AlphaFoldDB" id="A0A0B7H8D0"/>
<feature type="region of interest" description="Amidoligase domain" evidence="11">
    <location>
        <begin position="1"/>
        <end position="269"/>
    </location>
</feature>
<comment type="function">
    <text evidence="11">Catalyzes the ATP-dependent amination of UTP to CTP with either L-glutamine or ammonia as the source of nitrogen. Regulates intracellular CTP levels through interactions with the four ribonucleotide triphosphates.</text>
</comment>
<feature type="binding site" evidence="11">
    <location>
        <position position="408"/>
    </location>
    <ligand>
        <name>L-glutamine</name>
        <dbReference type="ChEBI" id="CHEBI:58359"/>
    </ligand>
</feature>
<dbReference type="InterPro" id="IPR017926">
    <property type="entry name" value="GATASE"/>
</dbReference>
<comment type="caution">
    <text evidence="11">Lacks conserved residue(s) required for the propagation of feature annotation.</text>
</comment>
<dbReference type="GO" id="GO:0004359">
    <property type="term" value="F:glutaminase activity"/>
    <property type="evidence" value="ECO:0007669"/>
    <property type="project" value="RHEA"/>
</dbReference>
<dbReference type="STRING" id="28189.CCYN74_170018"/>
<dbReference type="Gene3D" id="3.40.50.300">
    <property type="entry name" value="P-loop containing nucleotide triphosphate hydrolases"/>
    <property type="match status" value="1"/>
</dbReference>
<keyword evidence="8 11" id="KW-0315">Glutamine amidotransferase</keyword>
<keyword evidence="3 11" id="KW-0436">Ligase</keyword>
<dbReference type="GO" id="GO:0003883">
    <property type="term" value="F:CTP synthase activity"/>
    <property type="evidence" value="ECO:0007669"/>
    <property type="project" value="UniProtKB-UniRule"/>
</dbReference>
<feature type="binding site" evidence="11">
    <location>
        <position position="226"/>
    </location>
    <ligand>
        <name>CTP</name>
        <dbReference type="ChEBI" id="CHEBI:37563"/>
        <note>allosteric inhibitor</note>
    </ligand>
</feature>
<dbReference type="InterPro" id="IPR033828">
    <property type="entry name" value="GATase1_CTP_Synthase"/>
</dbReference>
<feature type="active site" description="Nucleophile; for glutamine hydrolysis" evidence="11">
    <location>
        <position position="384"/>
    </location>
</feature>
<feature type="binding site" evidence="11">
    <location>
        <position position="226"/>
    </location>
    <ligand>
        <name>UTP</name>
        <dbReference type="ChEBI" id="CHEBI:46398"/>
    </ligand>
</feature>
<feature type="active site" evidence="11">
    <location>
        <position position="510"/>
    </location>
</feature>
<feature type="domain" description="CTP synthase N-terminal" evidence="13">
    <location>
        <begin position="5"/>
        <end position="269"/>
    </location>
</feature>
<organism evidence="14 15">
    <name type="scientific">Capnocytophaga cynodegmi</name>
    <dbReference type="NCBI Taxonomy" id="28189"/>
    <lineage>
        <taxon>Bacteria</taxon>
        <taxon>Pseudomonadati</taxon>
        <taxon>Bacteroidota</taxon>
        <taxon>Flavobacteriia</taxon>
        <taxon>Flavobacteriales</taxon>
        <taxon>Flavobacteriaceae</taxon>
        <taxon>Capnocytophaga</taxon>
    </lineage>
</organism>
<keyword evidence="7 11" id="KW-0460">Magnesium</keyword>
<evidence type="ECO:0000313" key="15">
    <source>
        <dbReference type="Proteomes" id="UP000038055"/>
    </source>
</evidence>
<accession>A0A0B7H8D0</accession>
<dbReference type="CDD" id="cd03113">
    <property type="entry name" value="CTPS_N"/>
    <property type="match status" value="1"/>
</dbReference>
<feature type="binding site" evidence="11">
    <location>
        <position position="73"/>
    </location>
    <ligand>
        <name>Mg(2+)</name>
        <dbReference type="ChEBI" id="CHEBI:18420"/>
    </ligand>
</feature>
<dbReference type="FunFam" id="3.40.50.880:FF:000002">
    <property type="entry name" value="CTP synthase"/>
    <property type="match status" value="1"/>
</dbReference>
<keyword evidence="15" id="KW-1185">Reference proteome</keyword>
<protein>
    <recommendedName>
        <fullName evidence="11">CTP synthase</fullName>
        <ecNumber evidence="11">6.3.4.2</ecNumber>
    </recommendedName>
    <alternativeName>
        <fullName evidence="11">Cytidine 5'-triphosphate synthase</fullName>
    </alternativeName>
    <alternativeName>
        <fullName evidence="11">Cytidine triphosphate synthetase</fullName>
        <shortName evidence="11">CTP synthetase</shortName>
        <shortName evidence="11">CTPS</shortName>
    </alternativeName>
    <alternativeName>
        <fullName evidence="11">UTP--ammonia ligase</fullName>
    </alternativeName>
</protein>
<evidence type="ECO:0000256" key="2">
    <source>
        <dbReference type="ARBA" id="ARBA00007533"/>
    </source>
</evidence>
<dbReference type="eggNOG" id="COG0504">
    <property type="taxonomic scope" value="Bacteria"/>
</dbReference>
<dbReference type="InterPro" id="IPR017456">
    <property type="entry name" value="CTP_synthase_N"/>
</dbReference>
<dbReference type="NCBIfam" id="NF003792">
    <property type="entry name" value="PRK05380.1"/>
    <property type="match status" value="1"/>
</dbReference>
<dbReference type="Proteomes" id="UP000038055">
    <property type="component" value="Unassembled WGS sequence"/>
</dbReference>
<feature type="binding site" evidence="11">
    <location>
        <begin position="190"/>
        <end position="195"/>
    </location>
    <ligand>
        <name>CTP</name>
        <dbReference type="ChEBI" id="CHEBI:37563"/>
        <note>allosteric inhibitor</note>
    </ligand>
</feature>
<dbReference type="GO" id="GO:0044210">
    <property type="term" value="P:'de novo' CTP biosynthetic process"/>
    <property type="evidence" value="ECO:0007669"/>
    <property type="project" value="UniProtKB-UniRule"/>
</dbReference>
<dbReference type="PROSITE" id="PS51273">
    <property type="entry name" value="GATASE_TYPE_1"/>
    <property type="match status" value="1"/>
</dbReference>
<evidence type="ECO:0000256" key="5">
    <source>
        <dbReference type="ARBA" id="ARBA00022741"/>
    </source>
</evidence>
<dbReference type="GO" id="GO:0042802">
    <property type="term" value="F:identical protein binding"/>
    <property type="evidence" value="ECO:0007669"/>
    <property type="project" value="TreeGrafter"/>
</dbReference>
<dbReference type="NCBIfam" id="TIGR00337">
    <property type="entry name" value="PyrG"/>
    <property type="match status" value="1"/>
</dbReference>
<evidence type="ECO:0000259" key="13">
    <source>
        <dbReference type="Pfam" id="PF06418"/>
    </source>
</evidence>
<feature type="binding site" evidence="11">
    <location>
        <position position="15"/>
    </location>
    <ligand>
        <name>CTP</name>
        <dbReference type="ChEBI" id="CHEBI:37563"/>
        <note>allosteric inhibitor</note>
    </ligand>
</feature>
<evidence type="ECO:0000256" key="9">
    <source>
        <dbReference type="ARBA" id="ARBA00022975"/>
    </source>
</evidence>
<dbReference type="GO" id="GO:0005524">
    <property type="term" value="F:ATP binding"/>
    <property type="evidence" value="ECO:0007669"/>
    <property type="project" value="UniProtKB-KW"/>
</dbReference>
<gene>
    <name evidence="11 14" type="primary">pyrG</name>
    <name evidence="14" type="ORF">CCYN2B_180042</name>
</gene>
<reference evidence="15" key="1">
    <citation type="submission" date="2015-01" db="EMBL/GenBank/DDBJ databases">
        <authorList>
            <person name="MANFREDI Pablo"/>
        </authorList>
    </citation>
    <scope>NUCLEOTIDE SEQUENCE [LARGE SCALE GENOMIC DNA]</scope>
    <source>
        <strain evidence="15">Ccyn2B</strain>
    </source>
</reference>
<keyword evidence="5 11" id="KW-0547">Nucleotide-binding</keyword>
<feature type="domain" description="Glutamine amidotransferase" evidence="12">
    <location>
        <begin position="305"/>
        <end position="529"/>
    </location>
</feature>
<dbReference type="Pfam" id="PF00117">
    <property type="entry name" value="GATase"/>
    <property type="match status" value="1"/>
</dbReference>
<comment type="activity regulation">
    <text evidence="11">Allosterically activated by GTP, when glutamine is the substrate; GTP has no effect on the reaction when ammonia is the substrate. The allosteric effector GTP functions by stabilizing the protein conformation that binds the tetrahedral intermediate(s) formed during glutamine hydrolysis. Inhibited by the product CTP, via allosteric rather than competitive inhibition.</text>
</comment>
<evidence type="ECO:0000313" key="14">
    <source>
        <dbReference type="EMBL" id="CEN33893.1"/>
    </source>
</evidence>
<dbReference type="HAMAP" id="MF_01227">
    <property type="entry name" value="PyrG"/>
    <property type="match status" value="1"/>
</dbReference>
<dbReference type="InterPro" id="IPR027417">
    <property type="entry name" value="P-loop_NTPase"/>
</dbReference>
<keyword evidence="4 11" id="KW-0479">Metal-binding</keyword>
<evidence type="ECO:0000259" key="12">
    <source>
        <dbReference type="Pfam" id="PF00117"/>
    </source>
</evidence>
<evidence type="ECO:0000256" key="7">
    <source>
        <dbReference type="ARBA" id="ARBA00022842"/>
    </source>
</evidence>
<feature type="binding site" evidence="11">
    <location>
        <begin position="16"/>
        <end position="21"/>
    </location>
    <ligand>
        <name>ATP</name>
        <dbReference type="ChEBI" id="CHEBI:30616"/>
    </ligand>
</feature>
<evidence type="ECO:0000256" key="4">
    <source>
        <dbReference type="ARBA" id="ARBA00022723"/>
    </source>
</evidence>
<evidence type="ECO:0000256" key="11">
    <source>
        <dbReference type="HAMAP-Rule" id="MF_01227"/>
    </source>
</evidence>
<feature type="binding site" evidence="11">
    <location>
        <position position="56"/>
    </location>
    <ligand>
        <name>L-glutamine</name>
        <dbReference type="ChEBI" id="CHEBI:58359"/>
    </ligand>
</feature>
<evidence type="ECO:0000256" key="8">
    <source>
        <dbReference type="ARBA" id="ARBA00022962"/>
    </source>
</evidence>
<feature type="binding site" evidence="11">
    <location>
        <position position="244"/>
    </location>
    <ligand>
        <name>ATP</name>
        <dbReference type="ChEBI" id="CHEBI:30616"/>
    </ligand>
</feature>
<comment type="pathway">
    <text evidence="1 11">Pyrimidine metabolism; CTP biosynthesis via de novo pathway; CTP from UDP: step 2/2.</text>
</comment>
<comment type="miscellaneous">
    <text evidence="11">CTPSs have evolved a hybrid strategy for distinguishing between UTP and CTP. The overlapping regions of the product feedback inhibitory and substrate sites recognize a common feature in both compounds, the triphosphate moiety. To differentiate isosteric substrate and product pyrimidine rings, an additional pocket far from the expected kinase/ligase catalytic site, specifically recognizes the cytosine and ribose portions of the product inhibitor.</text>
</comment>
<dbReference type="EC" id="6.3.4.2" evidence="11"/>
<feature type="binding site" evidence="11">
    <location>
        <begin position="190"/>
        <end position="195"/>
    </location>
    <ligand>
        <name>UTP</name>
        <dbReference type="ChEBI" id="CHEBI:46398"/>
    </ligand>
</feature>
<name>A0A0B7H8D0_9FLAO</name>
<dbReference type="UniPathway" id="UPA00159">
    <property type="reaction ID" value="UER00277"/>
</dbReference>
<dbReference type="InterPro" id="IPR004468">
    <property type="entry name" value="CTP_synthase"/>
</dbReference>
<dbReference type="GO" id="GO:0019856">
    <property type="term" value="P:pyrimidine nucleobase biosynthetic process"/>
    <property type="evidence" value="ECO:0007669"/>
    <property type="project" value="TreeGrafter"/>
</dbReference>
<evidence type="ECO:0000256" key="1">
    <source>
        <dbReference type="ARBA" id="ARBA00005171"/>
    </source>
</evidence>
<dbReference type="FunFam" id="3.40.50.300:FF:000009">
    <property type="entry name" value="CTP synthase"/>
    <property type="match status" value="1"/>
</dbReference>
<evidence type="ECO:0000256" key="6">
    <source>
        <dbReference type="ARBA" id="ARBA00022840"/>
    </source>
</evidence>
<keyword evidence="9 11" id="KW-0665">Pyrimidine biosynthesis</keyword>
<sequence>MAKTKYIFVTGGVSSSLGKGIIAASLAKLLQARGYRVTIQKFDPYINVDPGTLNPYEHGECFVTEDGAETDLDLGHYERFLNVHTSQANNVTTGRIYQSVIEKERRGEFLGKTVQVVPHITNEIKQRMQILGQTGDYDIVITEIGGTVGDIESLPYIESVRQLLWDLGENNGIVVHLTLVPFLAAAGELKTKPTQHSVKTLMESGIKADILVCRTEHELSDDLRYKLALFCNVKREAVIQSIDASTIYDVPNMMLLEGLDKVTLKKLALPDKKEPDLTQWNAFLQRHKNPKNRVKIGLVGKYVELQDSYKSILEAFIHAGAENEVKVEVESIHSEHLDSENIREKLGHLDGVLVAPGFGNRGIEGKIEAIRFVRENKIPFLGICLGMQMAVIEFARNKANLLNANSTEMDINTEYPVINLMESQKEVTNKGGTMRLGAWDCKLLKNSNIYEAYGKENISERHRHRYEFNNEFKDTLEKAGLRCTGVNPETNLVEVIEIQDHPWFVGVQYHPEYKSTVANPHPLFVAFVKAALKYKLNKK</sequence>
<comment type="catalytic activity">
    <reaction evidence="11">
        <text>L-glutamine + H2O = L-glutamate + NH4(+)</text>
        <dbReference type="Rhea" id="RHEA:15889"/>
        <dbReference type="ChEBI" id="CHEBI:15377"/>
        <dbReference type="ChEBI" id="CHEBI:28938"/>
        <dbReference type="ChEBI" id="CHEBI:29985"/>
        <dbReference type="ChEBI" id="CHEBI:58359"/>
    </reaction>
</comment>
<feature type="binding site" evidence="11">
    <location>
        <position position="143"/>
    </location>
    <ligand>
        <name>Mg(2+)</name>
        <dbReference type="ChEBI" id="CHEBI:18420"/>
    </ligand>
</feature>
<evidence type="ECO:0000256" key="3">
    <source>
        <dbReference type="ARBA" id="ARBA00022598"/>
    </source>
</evidence>
<feature type="binding site" evidence="11">
    <location>
        <begin position="385"/>
        <end position="388"/>
    </location>
    <ligand>
        <name>L-glutamine</name>
        <dbReference type="ChEBI" id="CHEBI:58359"/>
    </ligand>
</feature>